<keyword evidence="6 8" id="KW-0040">ANK repeat</keyword>
<feature type="compositionally biased region" description="Basic and acidic residues" evidence="9">
    <location>
        <begin position="13"/>
        <end position="25"/>
    </location>
</feature>
<evidence type="ECO:0000256" key="9">
    <source>
        <dbReference type="SAM" id="MobiDB-lite"/>
    </source>
</evidence>
<dbReference type="InterPro" id="IPR026961">
    <property type="entry name" value="PGG_dom"/>
</dbReference>
<evidence type="ECO:0000256" key="5">
    <source>
        <dbReference type="ARBA" id="ARBA00022989"/>
    </source>
</evidence>
<feature type="region of interest" description="Disordered" evidence="9">
    <location>
        <begin position="1"/>
        <end position="28"/>
    </location>
</feature>
<keyword evidence="13" id="KW-1185">Reference proteome</keyword>
<comment type="caution">
    <text evidence="12">The sequence shown here is derived from an EMBL/GenBank/DDBJ whole genome shotgun (WGS) entry which is preliminary data.</text>
</comment>
<dbReference type="EMBL" id="JAWXYG010000006">
    <property type="protein sequence ID" value="KAK4269838.1"/>
    <property type="molecule type" value="Genomic_DNA"/>
</dbReference>
<organism evidence="12 13">
    <name type="scientific">Acacia crassicarpa</name>
    <name type="common">northern wattle</name>
    <dbReference type="NCBI Taxonomy" id="499986"/>
    <lineage>
        <taxon>Eukaryota</taxon>
        <taxon>Viridiplantae</taxon>
        <taxon>Streptophyta</taxon>
        <taxon>Embryophyta</taxon>
        <taxon>Tracheophyta</taxon>
        <taxon>Spermatophyta</taxon>
        <taxon>Magnoliopsida</taxon>
        <taxon>eudicotyledons</taxon>
        <taxon>Gunneridae</taxon>
        <taxon>Pentapetalae</taxon>
        <taxon>rosids</taxon>
        <taxon>fabids</taxon>
        <taxon>Fabales</taxon>
        <taxon>Fabaceae</taxon>
        <taxon>Caesalpinioideae</taxon>
        <taxon>mimosoid clade</taxon>
        <taxon>Acacieae</taxon>
        <taxon>Acacia</taxon>
    </lineage>
</organism>
<evidence type="ECO:0000313" key="12">
    <source>
        <dbReference type="EMBL" id="KAK4269838.1"/>
    </source>
</evidence>
<comment type="subcellular location">
    <subcellularLocation>
        <location evidence="2">Cell membrane</location>
        <topology evidence="2">Peripheral membrane protein</topology>
        <orientation evidence="2">Cytoplasmic side</orientation>
    </subcellularLocation>
    <subcellularLocation>
        <location evidence="1">Membrane</location>
        <topology evidence="1">Multi-pass membrane protein</topology>
    </subcellularLocation>
</comment>
<feature type="transmembrane region" description="Helical" evidence="10">
    <location>
        <begin position="540"/>
        <end position="562"/>
    </location>
</feature>
<keyword evidence="5 10" id="KW-1133">Transmembrane helix</keyword>
<dbReference type="PANTHER" id="PTHR24186:SF46">
    <property type="entry name" value="PROTEIN ACCELERATED CELL DEATH 6-LIKE"/>
    <property type="match status" value="1"/>
</dbReference>
<dbReference type="Pfam" id="PF13962">
    <property type="entry name" value="PGG"/>
    <property type="match status" value="1"/>
</dbReference>
<dbReference type="SMART" id="SM00248">
    <property type="entry name" value="ANK"/>
    <property type="match status" value="9"/>
</dbReference>
<feature type="transmembrane region" description="Helical" evidence="10">
    <location>
        <begin position="583"/>
        <end position="608"/>
    </location>
</feature>
<dbReference type="Proteomes" id="UP001293593">
    <property type="component" value="Unassembled WGS sequence"/>
</dbReference>
<dbReference type="Pfam" id="PF00023">
    <property type="entry name" value="Ank"/>
    <property type="match status" value="1"/>
</dbReference>
<dbReference type="InterPro" id="IPR036770">
    <property type="entry name" value="Ankyrin_rpt-contain_sf"/>
</dbReference>
<dbReference type="GO" id="GO:0005886">
    <property type="term" value="C:plasma membrane"/>
    <property type="evidence" value="ECO:0007669"/>
    <property type="project" value="UniProtKB-SubCell"/>
</dbReference>
<name>A0AAE1JHX9_9FABA</name>
<keyword evidence="7 10" id="KW-0472">Membrane</keyword>
<feature type="compositionally biased region" description="Acidic residues" evidence="9">
    <location>
        <begin position="1"/>
        <end position="11"/>
    </location>
</feature>
<reference evidence="12" key="1">
    <citation type="submission" date="2023-10" db="EMBL/GenBank/DDBJ databases">
        <title>Chromosome-level genome of the transformable northern wattle, Acacia crassicarpa.</title>
        <authorList>
            <person name="Massaro I."/>
            <person name="Sinha N.R."/>
            <person name="Poethig S."/>
            <person name="Leichty A.R."/>
        </authorList>
    </citation>
    <scope>NUCLEOTIDE SEQUENCE</scope>
    <source>
        <strain evidence="12">Acra3RX</strain>
        <tissue evidence="12">Leaf</tissue>
    </source>
</reference>
<feature type="domain" description="PGG" evidence="11">
    <location>
        <begin position="533"/>
        <end position="644"/>
    </location>
</feature>
<keyword evidence="4" id="KW-0677">Repeat</keyword>
<evidence type="ECO:0000256" key="3">
    <source>
        <dbReference type="ARBA" id="ARBA00022692"/>
    </source>
</evidence>
<dbReference type="InterPro" id="IPR002110">
    <property type="entry name" value="Ankyrin_rpt"/>
</dbReference>
<proteinExistence type="predicted"/>
<evidence type="ECO:0000256" key="7">
    <source>
        <dbReference type="ARBA" id="ARBA00023136"/>
    </source>
</evidence>
<evidence type="ECO:0000256" key="8">
    <source>
        <dbReference type="PROSITE-ProRule" id="PRU00023"/>
    </source>
</evidence>
<evidence type="ECO:0000313" key="13">
    <source>
        <dbReference type="Proteomes" id="UP001293593"/>
    </source>
</evidence>
<evidence type="ECO:0000256" key="10">
    <source>
        <dbReference type="SAM" id="Phobius"/>
    </source>
</evidence>
<evidence type="ECO:0000256" key="2">
    <source>
        <dbReference type="ARBA" id="ARBA00004413"/>
    </source>
</evidence>
<sequence length="706" mass="80131">MDDSGSGEITEDVATHEEMPSEHRQFSAFSRKVKRELREMQMRDEMAVPHNIKTRNLVEILNSSSVDDVQFHGNVKMREMKEKKFSSSVDDMPFCGNKVHIMDYELYKVVCDKSTDADKFVDALEQVCTRNKVDLATIFFDHVTPTGDSLLHVAAEGGSEQVLCLIAFHYPKLLNKTNLKGDTPLHVAARFGNVLAIKNILDMVKHFMTSSNEEEAESVDKVEFIMLRNIYGRTALHEAVFWKHYFVVLFLIVAHEQGNLTSYWTWYSSYGCKSPMYLAVLQYAPDILDLLLRLIPIPSSGETISTGNSPLLAAVLERTPVLLQMIVDRRQELLYQKDLNNNTPLHYAAYADYEEGVRIMLKRSPMIAFQRNSEGNLPIHLACQDRHRLVVKRLLEIEWPNAGLFLNHKGQNIVHIAAMNGGDKITRNLLRHPKIDGDTLNERDVNGDTLLHLAARELRLWTLFSLSRHKMVNVDIVNNEGFAARDVVRLHRRIPRTRPEFLADLILFRAGTRMRGNNLGMKSKPSNNEEWNVKDAANTLLIVAILIATVSFTAGFTLPGGFYSSDSSITKQRGMALLSSQTLFKIFMVFDTIAMYISIIGSIVLLWVPRGDTRLAQRAYWFALFVVHAAILAMSVAFQAAICLIVGNNTFLANVVTAIGIYYIFGILYFVVLGWLPIETGFNIYRQISDLFIWIWIFIINGPDDC</sequence>
<feature type="transmembrane region" description="Helical" evidence="10">
    <location>
        <begin position="620"/>
        <end position="644"/>
    </location>
</feature>
<dbReference type="AlphaFoldDB" id="A0AAE1JHX9"/>
<feature type="repeat" description="ANK" evidence="8">
    <location>
        <begin position="180"/>
        <end position="202"/>
    </location>
</feature>
<feature type="transmembrane region" description="Helical" evidence="10">
    <location>
        <begin position="651"/>
        <end position="678"/>
    </location>
</feature>
<evidence type="ECO:0000259" key="11">
    <source>
        <dbReference type="Pfam" id="PF13962"/>
    </source>
</evidence>
<keyword evidence="3 10" id="KW-0812">Transmembrane</keyword>
<dbReference type="PANTHER" id="PTHR24186">
    <property type="entry name" value="PROTEIN PHOSPHATASE 1 REGULATORY SUBUNIT"/>
    <property type="match status" value="1"/>
</dbReference>
<evidence type="ECO:0000256" key="6">
    <source>
        <dbReference type="ARBA" id="ARBA00023043"/>
    </source>
</evidence>
<dbReference type="Pfam" id="PF12796">
    <property type="entry name" value="Ank_2"/>
    <property type="match status" value="2"/>
</dbReference>
<evidence type="ECO:0000256" key="4">
    <source>
        <dbReference type="ARBA" id="ARBA00022737"/>
    </source>
</evidence>
<protein>
    <recommendedName>
        <fullName evidence="11">PGG domain-containing protein</fullName>
    </recommendedName>
</protein>
<evidence type="ECO:0000256" key="1">
    <source>
        <dbReference type="ARBA" id="ARBA00004141"/>
    </source>
</evidence>
<dbReference type="Gene3D" id="1.25.40.20">
    <property type="entry name" value="Ankyrin repeat-containing domain"/>
    <property type="match status" value="1"/>
</dbReference>
<dbReference type="SUPFAM" id="SSF48403">
    <property type="entry name" value="Ankyrin repeat"/>
    <property type="match status" value="2"/>
</dbReference>
<accession>A0AAE1JHX9</accession>
<gene>
    <name evidence="12" type="ORF">QN277_022945</name>
</gene>
<dbReference type="PROSITE" id="PS50088">
    <property type="entry name" value="ANK_REPEAT"/>
    <property type="match status" value="1"/>
</dbReference>
<dbReference type="PROSITE" id="PS50297">
    <property type="entry name" value="ANK_REP_REGION"/>
    <property type="match status" value="1"/>
</dbReference>